<dbReference type="Proteomes" id="UP001254848">
    <property type="component" value="Unassembled WGS sequence"/>
</dbReference>
<keyword evidence="2" id="KW-1185">Reference proteome</keyword>
<comment type="caution">
    <text evidence="1">The sequence shown here is derived from an EMBL/GenBank/DDBJ whole genome shotgun (WGS) entry which is preliminary data.</text>
</comment>
<proteinExistence type="predicted"/>
<gene>
    <name evidence="1" type="ORF">Q4T40_10130</name>
</gene>
<reference evidence="1 2" key="1">
    <citation type="submission" date="2023-07" db="EMBL/GenBank/DDBJ databases">
        <title>The novel representative of Negativicutes class, Anaeroselena agilis gen. nov. sp. nov.</title>
        <authorList>
            <person name="Prokofeva M.I."/>
            <person name="Elcheninov A.G."/>
            <person name="Klyukina A."/>
            <person name="Kublanov I.V."/>
            <person name="Frolov E.N."/>
            <person name="Podosokorskaya O.A."/>
        </authorList>
    </citation>
    <scope>NUCLEOTIDE SEQUENCE [LARGE SCALE GENOMIC DNA]</scope>
    <source>
        <strain evidence="1 2">4137-cl</strain>
    </source>
</reference>
<evidence type="ECO:0000313" key="2">
    <source>
        <dbReference type="Proteomes" id="UP001254848"/>
    </source>
</evidence>
<dbReference type="EMBL" id="JAUOZS010000001">
    <property type="protein sequence ID" value="MDT8901599.1"/>
    <property type="molecule type" value="Genomic_DNA"/>
</dbReference>
<accession>A0ABU3NXQ5</accession>
<sequence>MADSETELWRIEARAFRVPLVPFTHNFWALVDAGGAVVEQLHGLAVDPRTGKAKAIGWSAHLLLAVRGAGFLWALQPGQPTAVCARGREAEVMPRWLAAAAAIPAMNALGLRYPNLWQHGLRANSNSVFSTFGLIMGFDAPARLLPTLAPGVKLVVSRELVERYRFRPPSTG</sequence>
<dbReference type="RefSeq" id="WP_413780106.1">
    <property type="nucleotide sequence ID" value="NZ_JAUOZS010000001.1"/>
</dbReference>
<organism evidence="1 2">
    <name type="scientific">Anaeroselena agilis</name>
    <dbReference type="NCBI Taxonomy" id="3063788"/>
    <lineage>
        <taxon>Bacteria</taxon>
        <taxon>Bacillati</taxon>
        <taxon>Bacillota</taxon>
        <taxon>Negativicutes</taxon>
        <taxon>Acetonemataceae</taxon>
        <taxon>Anaeroselena</taxon>
    </lineage>
</organism>
<evidence type="ECO:0000313" key="1">
    <source>
        <dbReference type="EMBL" id="MDT8901599.1"/>
    </source>
</evidence>
<protein>
    <submittedName>
        <fullName evidence="1">Uncharacterized protein</fullName>
    </submittedName>
</protein>
<name>A0ABU3NXQ5_9FIRM</name>